<dbReference type="PANTHER" id="PTHR42718:SF24">
    <property type="entry name" value="MAJOR FACILITATOR SUPERFAMILY (MFS) PROFILE DOMAIN-CONTAINING PROTEIN"/>
    <property type="match status" value="1"/>
</dbReference>
<dbReference type="Proteomes" id="UP000199668">
    <property type="component" value="Unassembled WGS sequence"/>
</dbReference>
<evidence type="ECO:0000256" key="7">
    <source>
        <dbReference type="SAM" id="Phobius"/>
    </source>
</evidence>
<dbReference type="Gene3D" id="1.20.1250.20">
    <property type="entry name" value="MFS general substrate transporter like domains"/>
    <property type="match status" value="1"/>
</dbReference>
<dbReference type="SUPFAM" id="SSF103473">
    <property type="entry name" value="MFS general substrate transporter"/>
    <property type="match status" value="1"/>
</dbReference>
<dbReference type="RefSeq" id="WP_090925961.1">
    <property type="nucleotide sequence ID" value="NZ_FOTY01000004.1"/>
</dbReference>
<evidence type="ECO:0000256" key="4">
    <source>
        <dbReference type="ARBA" id="ARBA00022692"/>
    </source>
</evidence>
<dbReference type="InterPro" id="IPR011701">
    <property type="entry name" value="MFS"/>
</dbReference>
<dbReference type="NCBIfam" id="TIGR00711">
    <property type="entry name" value="efflux_EmrB"/>
    <property type="match status" value="1"/>
</dbReference>
<keyword evidence="2" id="KW-0813">Transport</keyword>
<feature type="domain" description="Major facilitator superfamily (MFS) profile" evidence="8">
    <location>
        <begin position="18"/>
        <end position="468"/>
    </location>
</feature>
<feature type="transmembrane region" description="Helical" evidence="7">
    <location>
        <begin position="336"/>
        <end position="355"/>
    </location>
</feature>
<feature type="transmembrane region" description="Helical" evidence="7">
    <location>
        <begin position="116"/>
        <end position="136"/>
    </location>
</feature>
<protein>
    <submittedName>
        <fullName evidence="9">Drug resistance transporter, EmrB/QacA subfamily</fullName>
    </submittedName>
</protein>
<feature type="transmembrane region" description="Helical" evidence="7">
    <location>
        <begin position="270"/>
        <end position="296"/>
    </location>
</feature>
<dbReference type="CDD" id="cd17503">
    <property type="entry name" value="MFS_LmrB_MDR_like"/>
    <property type="match status" value="1"/>
</dbReference>
<dbReference type="PROSITE" id="PS50850">
    <property type="entry name" value="MFS"/>
    <property type="match status" value="1"/>
</dbReference>
<dbReference type="OrthoDB" id="9816041at2"/>
<dbReference type="PRINTS" id="PR01036">
    <property type="entry name" value="TCRTETB"/>
</dbReference>
<comment type="subcellular location">
    <subcellularLocation>
        <location evidence="1">Cell membrane</location>
        <topology evidence="1">Multi-pass membrane protein</topology>
    </subcellularLocation>
</comment>
<feature type="transmembrane region" description="Helical" evidence="7">
    <location>
        <begin position="229"/>
        <end position="249"/>
    </location>
</feature>
<organism evidence="9 10">
    <name type="scientific">Salibacterium qingdaonense</name>
    <dbReference type="NCBI Taxonomy" id="266892"/>
    <lineage>
        <taxon>Bacteria</taxon>
        <taxon>Bacillati</taxon>
        <taxon>Bacillota</taxon>
        <taxon>Bacilli</taxon>
        <taxon>Bacillales</taxon>
        <taxon>Bacillaceae</taxon>
    </lineage>
</organism>
<dbReference type="InterPro" id="IPR020846">
    <property type="entry name" value="MFS_dom"/>
</dbReference>
<accession>A0A1I4K2V8</accession>
<evidence type="ECO:0000313" key="9">
    <source>
        <dbReference type="EMBL" id="SFL73049.1"/>
    </source>
</evidence>
<evidence type="ECO:0000256" key="6">
    <source>
        <dbReference type="ARBA" id="ARBA00023136"/>
    </source>
</evidence>
<dbReference type="AlphaFoldDB" id="A0A1I4K2V8"/>
<gene>
    <name evidence="9" type="ORF">SAMN04488054_10479</name>
</gene>
<reference evidence="9 10" key="1">
    <citation type="submission" date="2016-10" db="EMBL/GenBank/DDBJ databases">
        <authorList>
            <person name="de Groot N.N."/>
        </authorList>
    </citation>
    <scope>NUCLEOTIDE SEQUENCE [LARGE SCALE GENOMIC DNA]</scope>
    <source>
        <strain evidence="9 10">CGMCC 1.6134</strain>
    </source>
</reference>
<feature type="transmembrane region" description="Helical" evidence="7">
    <location>
        <begin position="408"/>
        <end position="426"/>
    </location>
</feature>
<feature type="transmembrane region" description="Helical" evidence="7">
    <location>
        <begin position="173"/>
        <end position="192"/>
    </location>
</feature>
<evidence type="ECO:0000256" key="3">
    <source>
        <dbReference type="ARBA" id="ARBA00022475"/>
    </source>
</evidence>
<evidence type="ECO:0000256" key="5">
    <source>
        <dbReference type="ARBA" id="ARBA00022989"/>
    </source>
</evidence>
<dbReference type="Gene3D" id="1.20.1720.10">
    <property type="entry name" value="Multidrug resistance protein D"/>
    <property type="match status" value="1"/>
</dbReference>
<keyword evidence="4 7" id="KW-0812">Transmembrane</keyword>
<keyword evidence="3" id="KW-1003">Cell membrane</keyword>
<evidence type="ECO:0000313" key="10">
    <source>
        <dbReference type="Proteomes" id="UP000199668"/>
    </source>
</evidence>
<feature type="transmembrane region" description="Helical" evidence="7">
    <location>
        <begin position="20"/>
        <end position="44"/>
    </location>
</feature>
<feature type="transmembrane region" description="Helical" evidence="7">
    <location>
        <begin position="367"/>
        <end position="387"/>
    </location>
</feature>
<dbReference type="InterPro" id="IPR004638">
    <property type="entry name" value="EmrB-like"/>
</dbReference>
<feature type="transmembrane region" description="Helical" evidence="7">
    <location>
        <begin position="308"/>
        <end position="329"/>
    </location>
</feature>
<feature type="transmembrane region" description="Helical" evidence="7">
    <location>
        <begin position="438"/>
        <end position="463"/>
    </location>
</feature>
<feature type="transmembrane region" description="Helical" evidence="7">
    <location>
        <begin position="204"/>
        <end position="223"/>
    </location>
</feature>
<feature type="transmembrane region" description="Helical" evidence="7">
    <location>
        <begin position="143"/>
        <end position="161"/>
    </location>
</feature>
<keyword evidence="6 7" id="KW-0472">Membrane</keyword>
<evidence type="ECO:0000256" key="1">
    <source>
        <dbReference type="ARBA" id="ARBA00004651"/>
    </source>
</evidence>
<dbReference type="Pfam" id="PF07690">
    <property type="entry name" value="MFS_1"/>
    <property type="match status" value="1"/>
</dbReference>
<name>A0A1I4K2V8_9BACI</name>
<dbReference type="EMBL" id="FOTY01000004">
    <property type="protein sequence ID" value="SFL73049.1"/>
    <property type="molecule type" value="Genomic_DNA"/>
</dbReference>
<evidence type="ECO:0000256" key="2">
    <source>
        <dbReference type="ARBA" id="ARBA00022448"/>
    </source>
</evidence>
<dbReference type="GO" id="GO:0005886">
    <property type="term" value="C:plasma membrane"/>
    <property type="evidence" value="ECO:0007669"/>
    <property type="project" value="UniProtKB-SubCell"/>
</dbReference>
<keyword evidence="10" id="KW-1185">Reference proteome</keyword>
<sequence length="470" mass="50831">MTNQNEENSQQGIKKIPIMAVLLVGAFVAILNQTLLATALPPIMEDLNITESTAQWLTTIFMLVNGIMIPVTAFLIETFTTRRLFITAISTFAVGTLICGIAPNFSILMVGRVVQASAAGIMMPLMQTVVLLIFPIEKRGQAMGFLGLVIAFAPAIGPTLSGFMVDHFHWRTLFYIVFPIAVIDIFVAYFVLKNVTERHFPKVDITSILWSTLGFGGVLYGFSTAGNTGWASAPVIVSMAVGAVALIIFGTRQLKLEEPILEIRVLRYKMFTLTTAVGMLVFMAMIGAATVLPIYMQNYRDFTATESGLMMLPGAVLMGLMSPITGRIFDKVGAKWLAVIGLLLVTVSNVMYTVLSTETSFVYMTTFYAMRMFGVAMVMMPVTTAGLNVLPRHLIPHGTAMNNTLRQVAGSIGTALLVTVMSTAALNQGGPAPNVEGLIHGVNVAFWVASILGALGFVLSFFIKHQTASE</sequence>
<dbReference type="STRING" id="266892.SAMN04488054_10479"/>
<dbReference type="GO" id="GO:0022857">
    <property type="term" value="F:transmembrane transporter activity"/>
    <property type="evidence" value="ECO:0007669"/>
    <property type="project" value="InterPro"/>
</dbReference>
<keyword evidence="5 7" id="KW-1133">Transmembrane helix</keyword>
<proteinExistence type="predicted"/>
<feature type="transmembrane region" description="Helical" evidence="7">
    <location>
        <begin position="88"/>
        <end position="110"/>
    </location>
</feature>
<evidence type="ECO:0000259" key="8">
    <source>
        <dbReference type="PROSITE" id="PS50850"/>
    </source>
</evidence>
<feature type="transmembrane region" description="Helical" evidence="7">
    <location>
        <begin position="56"/>
        <end position="76"/>
    </location>
</feature>
<dbReference type="InterPro" id="IPR036259">
    <property type="entry name" value="MFS_trans_sf"/>
</dbReference>
<dbReference type="PANTHER" id="PTHR42718">
    <property type="entry name" value="MAJOR FACILITATOR SUPERFAMILY MULTIDRUG TRANSPORTER MFSC"/>
    <property type="match status" value="1"/>
</dbReference>